<gene>
    <name evidence="1" type="ORF">SMN809_LOCUS76403</name>
</gene>
<organism evidence="1 2">
    <name type="scientific">Rotaria magnacalcarata</name>
    <dbReference type="NCBI Taxonomy" id="392030"/>
    <lineage>
        <taxon>Eukaryota</taxon>
        <taxon>Metazoa</taxon>
        <taxon>Spiralia</taxon>
        <taxon>Gnathifera</taxon>
        <taxon>Rotifera</taxon>
        <taxon>Eurotatoria</taxon>
        <taxon>Bdelloidea</taxon>
        <taxon>Philodinida</taxon>
        <taxon>Philodinidae</taxon>
        <taxon>Rotaria</taxon>
    </lineage>
</organism>
<dbReference type="Proteomes" id="UP000676336">
    <property type="component" value="Unassembled WGS sequence"/>
</dbReference>
<evidence type="ECO:0000313" key="1">
    <source>
        <dbReference type="EMBL" id="CAF5204184.1"/>
    </source>
</evidence>
<proteinExistence type="predicted"/>
<accession>A0A8S3ISZ8</accession>
<feature type="non-terminal residue" evidence="1">
    <location>
        <position position="1"/>
    </location>
</feature>
<comment type="caution">
    <text evidence="1">The sequence shown here is derived from an EMBL/GenBank/DDBJ whole genome shotgun (WGS) entry which is preliminary data.</text>
</comment>
<reference evidence="1" key="1">
    <citation type="submission" date="2021-02" db="EMBL/GenBank/DDBJ databases">
        <authorList>
            <person name="Nowell W R."/>
        </authorList>
    </citation>
    <scope>NUCLEOTIDE SEQUENCE</scope>
</reference>
<dbReference type="AlphaFoldDB" id="A0A8S3ISZ8"/>
<sequence length="178" mass="19529">MTLSVASPMFRYLEYAVERTVSSSYSSGLTVASGFYIREDASSDEIFYYQAIQVTASISGTYNFISDSEIDTVGYFYENSFDPSVPGENLILTDDDGNGNRQFLIEAFLEAERVYVLVVTTFDSSETGTFSVSASGPGAVDLNSFTPSTSQPITTSKFIKYSFLVNTHYPQCPDLVGL</sequence>
<feature type="non-terminal residue" evidence="1">
    <location>
        <position position="178"/>
    </location>
</feature>
<evidence type="ECO:0000313" key="2">
    <source>
        <dbReference type="Proteomes" id="UP000676336"/>
    </source>
</evidence>
<protein>
    <submittedName>
        <fullName evidence="1">Uncharacterized protein</fullName>
    </submittedName>
</protein>
<dbReference type="EMBL" id="CAJOBI010334753">
    <property type="protein sequence ID" value="CAF5204184.1"/>
    <property type="molecule type" value="Genomic_DNA"/>
</dbReference>
<name>A0A8S3ISZ8_9BILA</name>